<keyword evidence="2 4" id="KW-0067">ATP-binding</keyword>
<feature type="binding site" evidence="4">
    <location>
        <begin position="294"/>
        <end position="301"/>
    </location>
    <ligand>
        <name>ATP</name>
        <dbReference type="ChEBI" id="CHEBI:30616"/>
    </ligand>
</feature>
<sequence>MNKYAFPWGIYIGELSPKENVAETEDIPVLLPSEKGGFCVDYDEESETISNQFIENIVLLLMQALPPKSLHIHTFDFDTAPRFRYLSQLKTHKLYHLYANTEQAKKGFDELEEIARHRLHDLLPPEIANLSEYNQTAQYPENYHLLLINLDYYPDDFIGVKRIKSFFESASKAGFYTIFYNGVEDDEELKGNREKSLSYIKQKFATLSIEDKTATLNTDLFEFSQLCEFYDYQLADTNQTQIIANIIENLTACEKENTKTDFLQIPIAKTQDGRNDVYFSLGSNSDNYNAIIIGRVGSGKSALLNNLIVGIAERYTAQEIQLVLMDFNRGVEFNVFAEHPNCTQLFADYEAASMAVEVVEGFLNEMHNRMELIEKASVKNIGQYNKKYPDFPMAYKILIIDEAHRLFSGNYRQQQYFSACLNKLLREGRKAGIHVILATQTISDSDIPSYVLDQTGLRLSFKLNEPKNARNIFKYGNEVALELDASKHEVLINTDSGNMSANIVALANPPLSFDDEVGAIKQKLQQIKASRLPHLIVTPQILKGTVVENKDVEKQAQPKSDNNIFIQDNNKTMPDWLNGEVK</sequence>
<accession>A0AAJ6P1S6</accession>
<comment type="caution">
    <text evidence="6">The sequence shown here is derived from an EMBL/GenBank/DDBJ whole genome shotgun (WGS) entry which is preliminary data.</text>
</comment>
<gene>
    <name evidence="6" type="ORF">QJU97_01110</name>
</gene>
<protein>
    <submittedName>
        <fullName evidence="6">FtsK/SpoIIIE domain-containing protein</fullName>
    </submittedName>
</protein>
<dbReference type="GO" id="GO:0003677">
    <property type="term" value="F:DNA binding"/>
    <property type="evidence" value="ECO:0007669"/>
    <property type="project" value="InterPro"/>
</dbReference>
<dbReference type="RefSeq" id="WP_306387296.1">
    <property type="nucleotide sequence ID" value="NZ_JASAYT010000002.1"/>
</dbReference>
<dbReference type="InterPro" id="IPR002543">
    <property type="entry name" value="FtsK_dom"/>
</dbReference>
<feature type="domain" description="FtsK" evidence="5">
    <location>
        <begin position="274"/>
        <end position="470"/>
    </location>
</feature>
<keyword evidence="1 4" id="KW-0547">Nucleotide-binding</keyword>
<dbReference type="AlphaFoldDB" id="A0AAJ6P1S6"/>
<evidence type="ECO:0000256" key="3">
    <source>
        <dbReference type="ARBA" id="ARBA00024784"/>
    </source>
</evidence>
<dbReference type="SMART" id="SM00382">
    <property type="entry name" value="AAA"/>
    <property type="match status" value="1"/>
</dbReference>
<dbReference type="Gene3D" id="3.40.50.300">
    <property type="entry name" value="P-loop containing nucleotide triphosphate hydrolases"/>
    <property type="match status" value="1"/>
</dbReference>
<evidence type="ECO:0000256" key="2">
    <source>
        <dbReference type="ARBA" id="ARBA00022840"/>
    </source>
</evidence>
<comment type="function">
    <text evidence="3">Essential cell division protein that coordinates cell division and chromosome segregation. The N-terminus is involved in assembly of the cell-division machinery. The C-terminus functions as a DNA motor that moves dsDNA in an ATP-dependent manner towards the dif recombination site, which is located within the replication terminus region. Translocation stops specifically at Xer-dif sites, where FtsK interacts with the Xer recombinase, allowing activation of chromosome unlinking by recombination. FtsK orienting polar sequences (KOPS) guide the direction of DNA translocation. FtsK can remove proteins from DNA as it translocates, but translocation stops specifically at XerCD-dif site, thereby preventing removal of XerC and XerD from dif.</text>
</comment>
<reference evidence="6" key="1">
    <citation type="journal article" date="2023" name="Front. Microbiol.">
        <title>Phylogeography and host specificity of Pasteurellaceae pathogenic to sea-farmed fish in the north-east Atlantic.</title>
        <authorList>
            <person name="Gulla S."/>
            <person name="Colquhoun D.J."/>
            <person name="Olsen A.B."/>
            <person name="Spilsberg B."/>
            <person name="Lagesen K."/>
            <person name="Aakesson C.P."/>
            <person name="Strom S."/>
            <person name="Manji F."/>
            <person name="Birkbeck T.H."/>
            <person name="Nilsen H.K."/>
        </authorList>
    </citation>
    <scope>NUCLEOTIDE SEQUENCE</scope>
    <source>
        <strain evidence="6">98B1</strain>
    </source>
</reference>
<dbReference type="InterPro" id="IPR003593">
    <property type="entry name" value="AAA+_ATPase"/>
</dbReference>
<dbReference type="GO" id="GO:0005524">
    <property type="term" value="F:ATP binding"/>
    <property type="evidence" value="ECO:0007669"/>
    <property type="project" value="UniProtKB-UniRule"/>
</dbReference>
<evidence type="ECO:0000259" key="5">
    <source>
        <dbReference type="PROSITE" id="PS50901"/>
    </source>
</evidence>
<evidence type="ECO:0000256" key="1">
    <source>
        <dbReference type="ARBA" id="ARBA00022741"/>
    </source>
</evidence>
<evidence type="ECO:0000256" key="4">
    <source>
        <dbReference type="PROSITE-ProRule" id="PRU00289"/>
    </source>
</evidence>
<name>A0AAJ6P1S6_9PAST</name>
<dbReference type="PROSITE" id="PS50901">
    <property type="entry name" value="FTSK"/>
    <property type="match status" value="1"/>
</dbReference>
<proteinExistence type="predicted"/>
<organism evidence="6 7">
    <name type="scientific">Phocoenobacter skyensis</name>
    <dbReference type="NCBI Taxonomy" id="97481"/>
    <lineage>
        <taxon>Bacteria</taxon>
        <taxon>Pseudomonadati</taxon>
        <taxon>Pseudomonadota</taxon>
        <taxon>Gammaproteobacteria</taxon>
        <taxon>Pasteurellales</taxon>
        <taxon>Pasteurellaceae</taxon>
        <taxon>Phocoenobacter</taxon>
    </lineage>
</organism>
<dbReference type="PANTHER" id="PTHR22683:SF41">
    <property type="entry name" value="DNA TRANSLOCASE FTSK"/>
    <property type="match status" value="1"/>
</dbReference>
<dbReference type="InterPro" id="IPR050206">
    <property type="entry name" value="FtsK/SpoIIIE/SftA"/>
</dbReference>
<dbReference type="InterPro" id="IPR027417">
    <property type="entry name" value="P-loop_NTPase"/>
</dbReference>
<dbReference type="Proteomes" id="UP001231736">
    <property type="component" value="Unassembled WGS sequence"/>
</dbReference>
<dbReference type="EMBL" id="JASAYT010000002">
    <property type="protein sequence ID" value="MDP8174062.1"/>
    <property type="molecule type" value="Genomic_DNA"/>
</dbReference>
<dbReference type="SUPFAM" id="SSF52540">
    <property type="entry name" value="P-loop containing nucleoside triphosphate hydrolases"/>
    <property type="match status" value="1"/>
</dbReference>
<evidence type="ECO:0000313" key="6">
    <source>
        <dbReference type="EMBL" id="MDP8174062.1"/>
    </source>
</evidence>
<dbReference type="PANTHER" id="PTHR22683">
    <property type="entry name" value="SPORULATION PROTEIN RELATED"/>
    <property type="match status" value="1"/>
</dbReference>
<evidence type="ECO:0000313" key="7">
    <source>
        <dbReference type="Proteomes" id="UP001231736"/>
    </source>
</evidence>
<dbReference type="Pfam" id="PF01580">
    <property type="entry name" value="FtsK_SpoIIIE"/>
    <property type="match status" value="1"/>
</dbReference>